<accession>A0A6N4SSB9</accession>
<dbReference type="GO" id="GO:0046872">
    <property type="term" value="F:metal ion binding"/>
    <property type="evidence" value="ECO:0007669"/>
    <property type="project" value="UniProtKB-KW"/>
</dbReference>
<dbReference type="InterPro" id="IPR006127">
    <property type="entry name" value="ZnuA-like"/>
</dbReference>
<dbReference type="EMBL" id="CP000383">
    <property type="protein sequence ID" value="ABG59291.1"/>
    <property type="molecule type" value="Genomic_DNA"/>
</dbReference>
<dbReference type="RefSeq" id="WP_011585408.1">
    <property type="nucleotide sequence ID" value="NC_008255.1"/>
</dbReference>
<keyword evidence="4" id="KW-0479">Metal-binding</keyword>
<evidence type="ECO:0000256" key="3">
    <source>
        <dbReference type="ARBA" id="ARBA00022448"/>
    </source>
</evidence>
<dbReference type="PRINTS" id="PR00691">
    <property type="entry name" value="ADHESINB"/>
</dbReference>
<protein>
    <submittedName>
        <fullName evidence="8">Mn/Zn ABC transporter, substrate-binding protein</fullName>
    </submittedName>
</protein>
<dbReference type="PRINTS" id="PR00690">
    <property type="entry name" value="ADHESNFAMILY"/>
</dbReference>
<evidence type="ECO:0000256" key="7">
    <source>
        <dbReference type="SAM" id="SignalP"/>
    </source>
</evidence>
<dbReference type="GO" id="GO:0030313">
    <property type="term" value="C:cell envelope"/>
    <property type="evidence" value="ECO:0007669"/>
    <property type="project" value="UniProtKB-SubCell"/>
</dbReference>
<feature type="chain" id="PRO_5026883832" evidence="7">
    <location>
        <begin position="21"/>
        <end position="305"/>
    </location>
</feature>
<dbReference type="InterPro" id="IPR050492">
    <property type="entry name" value="Bact_metal-bind_prot9"/>
</dbReference>
<evidence type="ECO:0000256" key="4">
    <source>
        <dbReference type="ARBA" id="ARBA00022723"/>
    </source>
</evidence>
<dbReference type="KEGG" id="chu:CHU_2025"/>
<evidence type="ECO:0000256" key="1">
    <source>
        <dbReference type="ARBA" id="ARBA00004196"/>
    </source>
</evidence>
<dbReference type="OrthoDB" id="9793396at2"/>
<gene>
    <name evidence="8" type="primary">mtsA</name>
    <name evidence="8" type="ordered locus">CHU_2025</name>
</gene>
<keyword evidence="3 6" id="KW-0813">Transport</keyword>
<dbReference type="SUPFAM" id="SSF53807">
    <property type="entry name" value="Helical backbone' metal receptor"/>
    <property type="match status" value="1"/>
</dbReference>
<evidence type="ECO:0000256" key="2">
    <source>
        <dbReference type="ARBA" id="ARBA00011028"/>
    </source>
</evidence>
<evidence type="ECO:0000256" key="5">
    <source>
        <dbReference type="ARBA" id="ARBA00022729"/>
    </source>
</evidence>
<dbReference type="CDD" id="cd01016">
    <property type="entry name" value="TroA"/>
    <property type="match status" value="1"/>
</dbReference>
<dbReference type="InterPro" id="IPR006128">
    <property type="entry name" value="Lipoprotein_PsaA-like"/>
</dbReference>
<evidence type="ECO:0000313" key="9">
    <source>
        <dbReference type="Proteomes" id="UP000001822"/>
    </source>
</evidence>
<comment type="subcellular location">
    <subcellularLocation>
        <location evidence="1">Cell envelope</location>
    </subcellularLocation>
</comment>
<dbReference type="PANTHER" id="PTHR42953">
    <property type="entry name" value="HIGH-AFFINITY ZINC UPTAKE SYSTEM PROTEIN ZNUA-RELATED"/>
    <property type="match status" value="1"/>
</dbReference>
<dbReference type="GO" id="GO:0030001">
    <property type="term" value="P:metal ion transport"/>
    <property type="evidence" value="ECO:0007669"/>
    <property type="project" value="InterPro"/>
</dbReference>
<dbReference type="Proteomes" id="UP000001822">
    <property type="component" value="Chromosome"/>
</dbReference>
<reference evidence="8 9" key="1">
    <citation type="journal article" date="2007" name="Appl. Environ. Microbiol.">
        <title>Genome sequence of the cellulolytic gliding bacterium Cytophaga hutchinsonii.</title>
        <authorList>
            <person name="Xie G."/>
            <person name="Bruce D.C."/>
            <person name="Challacombe J.F."/>
            <person name="Chertkov O."/>
            <person name="Detter J.C."/>
            <person name="Gilna P."/>
            <person name="Han C.S."/>
            <person name="Lucas S."/>
            <person name="Misra M."/>
            <person name="Myers G.L."/>
            <person name="Richardson P."/>
            <person name="Tapia R."/>
            <person name="Thayer N."/>
            <person name="Thompson L.S."/>
            <person name="Brettin T.S."/>
            <person name="Henrissat B."/>
            <person name="Wilson D.B."/>
            <person name="McBride M.J."/>
        </authorList>
    </citation>
    <scope>NUCLEOTIDE SEQUENCE [LARGE SCALE GENOMIC DNA]</scope>
    <source>
        <strain evidence="9">ATCC 33406 / DSM 1761 / CIP 103989 / NBRC 15051 / NCIMB 9469 / D465</strain>
    </source>
</reference>
<dbReference type="PANTHER" id="PTHR42953:SF1">
    <property type="entry name" value="METAL-BINDING PROTEIN HI_0362-RELATED"/>
    <property type="match status" value="1"/>
</dbReference>
<keyword evidence="5 7" id="KW-0732">Signal</keyword>
<sequence length="305" mass="33014">MKHILYYCLFAFLLSCSGGSDKTASDTQKPVIVTTTGMIGDAVKNLVGDRAEVIPLMGPGVDPHLYKATQGDLERLQNADVIVYNGIHLEGKMSEILEKLASKKVVIAMSDGISTNKLRLLDAGSKVYDPHIWFDVALWKDAVAALAKTLAEKQPALEETISKNSIVYLMQLDSLHQDVKKQMAEIPKAQRVLITAHDAFGYFGLAYDTEVKGLQGISTVSDFGLNDVTQLVNLIVERKIKSVFVETSVSDQSIKAVLDGCRQKGHNIAIGGTLFSDAMGAAGTPEVTYEGMVRKNVATIVAALK</sequence>
<dbReference type="AlphaFoldDB" id="A0A6N4SSB9"/>
<dbReference type="Pfam" id="PF01297">
    <property type="entry name" value="ZnuA"/>
    <property type="match status" value="1"/>
</dbReference>
<evidence type="ECO:0000256" key="6">
    <source>
        <dbReference type="RuleBase" id="RU003512"/>
    </source>
</evidence>
<comment type="similarity">
    <text evidence="2 6">Belongs to the bacterial solute-binding protein 9 family.</text>
</comment>
<proteinExistence type="inferred from homology"/>
<dbReference type="GO" id="GO:0007155">
    <property type="term" value="P:cell adhesion"/>
    <property type="evidence" value="ECO:0007669"/>
    <property type="project" value="InterPro"/>
</dbReference>
<dbReference type="InterPro" id="IPR006129">
    <property type="entry name" value="AdhesinB"/>
</dbReference>
<name>A0A6N4SSB9_CYTH3</name>
<feature type="signal peptide" evidence="7">
    <location>
        <begin position="1"/>
        <end position="20"/>
    </location>
</feature>
<organism evidence="8 9">
    <name type="scientific">Cytophaga hutchinsonii (strain ATCC 33406 / DSM 1761 / CIP 103989 / NBRC 15051 / NCIMB 9469 / D465)</name>
    <dbReference type="NCBI Taxonomy" id="269798"/>
    <lineage>
        <taxon>Bacteria</taxon>
        <taxon>Pseudomonadati</taxon>
        <taxon>Bacteroidota</taxon>
        <taxon>Cytophagia</taxon>
        <taxon>Cytophagales</taxon>
        <taxon>Cytophagaceae</taxon>
        <taxon>Cytophaga</taxon>
    </lineage>
</organism>
<dbReference type="PROSITE" id="PS51257">
    <property type="entry name" value="PROKAR_LIPOPROTEIN"/>
    <property type="match status" value="1"/>
</dbReference>
<dbReference type="Gene3D" id="3.40.50.1980">
    <property type="entry name" value="Nitrogenase molybdenum iron protein domain"/>
    <property type="match status" value="2"/>
</dbReference>
<evidence type="ECO:0000313" key="8">
    <source>
        <dbReference type="EMBL" id="ABG59291.1"/>
    </source>
</evidence>
<keyword evidence="9" id="KW-1185">Reference proteome</keyword>